<dbReference type="AlphaFoldDB" id="A0A177Y7D5"/>
<dbReference type="SUPFAM" id="SSF142433">
    <property type="entry name" value="CinA-like"/>
    <property type="match status" value="1"/>
</dbReference>
<comment type="similarity">
    <text evidence="1">Belongs to the CinA family.</text>
</comment>
<dbReference type="HAMAP" id="MF_00226_B">
    <property type="entry name" value="CinA_B"/>
    <property type="match status" value="1"/>
</dbReference>
<dbReference type="InterPro" id="IPR036653">
    <property type="entry name" value="CinA-like_C"/>
</dbReference>
<organism evidence="3 4">
    <name type="scientific">Rhodococcoides kyotonense</name>
    <dbReference type="NCBI Taxonomy" id="398843"/>
    <lineage>
        <taxon>Bacteria</taxon>
        <taxon>Bacillati</taxon>
        <taxon>Actinomycetota</taxon>
        <taxon>Actinomycetes</taxon>
        <taxon>Mycobacteriales</taxon>
        <taxon>Nocardiaceae</taxon>
        <taxon>Rhodococcoides</taxon>
    </lineage>
</organism>
<dbReference type="InterPro" id="IPR001453">
    <property type="entry name" value="MoaB/Mog_dom"/>
</dbReference>
<dbReference type="PANTHER" id="PTHR13939:SF0">
    <property type="entry name" value="NMN AMIDOHYDROLASE-LIKE PROTEIN YFAY"/>
    <property type="match status" value="1"/>
</dbReference>
<sequence length="440" mass="46355">MTVRAGVVVTGTEVLSGRVTDRNGPWVAKQLLEMGVDVAHITICGDRPGDLTAQLRFLADQQVDLIVTTGGLGPTADDLTVATVAALYGRELHVDVELEERIHAIVQRWRSRLSSSTDSEPLRAGIRKQALVPHGAESIPPRGTAPGVAMPADESRSLPAVLVLPGPPRELQAMWPDAVESTPVAEVLARRARIRQDTIRAYGLSEADLAATLRTAESRMTGFDDLEITTCLRLGELEIVTRYEESAADTYSTLAGLIDDAHGAQIFSTDGSTVDDIIARHLAGRRIATAESCTGGMIAARLTDRAGSSAYVTGGVVSYANEVKTSLLDVPAGILDEHGAVSEQVAAMMAEGALKTMNVDVAISTSGIAGPGGGTETKPVGTVCLALAFADRPTITRTLRLPGDRASVRSLSTTAAMHMLADALSPDHRMEPGSQSSEHT</sequence>
<dbReference type="PIRSF" id="PIRSF006728">
    <property type="entry name" value="CinA"/>
    <property type="match status" value="1"/>
</dbReference>
<dbReference type="EMBL" id="LVHI01000039">
    <property type="protein sequence ID" value="OAK51414.1"/>
    <property type="molecule type" value="Genomic_DNA"/>
</dbReference>
<comment type="caution">
    <text evidence="3">The sequence shown here is derived from an EMBL/GenBank/DDBJ whole genome shotgun (WGS) entry which is preliminary data.</text>
</comment>
<reference evidence="3 4" key="1">
    <citation type="submission" date="2016-03" db="EMBL/GenBank/DDBJ databases">
        <title>Genome sequence of Rhodococcus kyotonensis KB10.</title>
        <authorList>
            <person name="Jeong H."/>
            <person name="Hong C.E."/>
            <person name="Jo S.H."/>
            <person name="Park J.M."/>
        </authorList>
    </citation>
    <scope>NUCLEOTIDE SEQUENCE [LARGE SCALE GENOMIC DNA]</scope>
    <source>
        <strain evidence="3 4">KB10</strain>
    </source>
</reference>
<dbReference type="SUPFAM" id="SSF53218">
    <property type="entry name" value="Molybdenum cofactor biosynthesis proteins"/>
    <property type="match status" value="1"/>
</dbReference>
<evidence type="ECO:0000256" key="1">
    <source>
        <dbReference type="HAMAP-Rule" id="MF_00226"/>
    </source>
</evidence>
<dbReference type="Pfam" id="PF02464">
    <property type="entry name" value="CinA"/>
    <property type="match status" value="1"/>
</dbReference>
<protein>
    <recommendedName>
        <fullName evidence="1">CinA-like protein</fullName>
    </recommendedName>
</protein>
<dbReference type="RefSeq" id="WP_068431393.1">
    <property type="nucleotide sequence ID" value="NZ_LVHI01000039.1"/>
</dbReference>
<dbReference type="CDD" id="cd00885">
    <property type="entry name" value="cinA"/>
    <property type="match status" value="1"/>
</dbReference>
<dbReference type="NCBIfam" id="TIGR00199">
    <property type="entry name" value="PncC_domain"/>
    <property type="match status" value="1"/>
</dbReference>
<dbReference type="Proteomes" id="UP000077519">
    <property type="component" value="Unassembled WGS sequence"/>
</dbReference>
<dbReference type="NCBIfam" id="NF001813">
    <property type="entry name" value="PRK00549.1"/>
    <property type="match status" value="1"/>
</dbReference>
<keyword evidence="4" id="KW-1185">Reference proteome</keyword>
<evidence type="ECO:0000259" key="2">
    <source>
        <dbReference type="SMART" id="SM00852"/>
    </source>
</evidence>
<gene>
    <name evidence="3" type="ORF">A3K89_12565</name>
</gene>
<dbReference type="Gene3D" id="3.90.950.20">
    <property type="entry name" value="CinA-like"/>
    <property type="match status" value="1"/>
</dbReference>
<dbReference type="InterPro" id="IPR036425">
    <property type="entry name" value="MoaB/Mog-like_dom_sf"/>
</dbReference>
<feature type="domain" description="MoaB/Mog" evidence="2">
    <location>
        <begin position="6"/>
        <end position="185"/>
    </location>
</feature>
<accession>A0A177Y7D5</accession>
<evidence type="ECO:0000313" key="4">
    <source>
        <dbReference type="Proteomes" id="UP000077519"/>
    </source>
</evidence>
<dbReference type="InterPro" id="IPR008135">
    <property type="entry name" value="Competence-induced_CinA"/>
</dbReference>
<dbReference type="PANTHER" id="PTHR13939">
    <property type="entry name" value="NICOTINAMIDE-NUCLEOTIDE AMIDOHYDROLASE PNCC"/>
    <property type="match status" value="1"/>
</dbReference>
<dbReference type="Pfam" id="PF00994">
    <property type="entry name" value="MoCF_biosynth"/>
    <property type="match status" value="1"/>
</dbReference>
<dbReference type="InterPro" id="IPR008136">
    <property type="entry name" value="CinA_C"/>
</dbReference>
<dbReference type="Gene3D" id="3.40.980.10">
    <property type="entry name" value="MoaB/Mog-like domain"/>
    <property type="match status" value="1"/>
</dbReference>
<evidence type="ECO:0000313" key="3">
    <source>
        <dbReference type="EMBL" id="OAK51414.1"/>
    </source>
</evidence>
<dbReference type="SMART" id="SM00852">
    <property type="entry name" value="MoCF_biosynth"/>
    <property type="match status" value="1"/>
</dbReference>
<name>A0A177Y7D5_9NOCA</name>
<proteinExistence type="inferred from homology"/>
<dbReference type="InterPro" id="IPR050101">
    <property type="entry name" value="CinA"/>
</dbReference>